<comment type="caution">
    <text evidence="1">The sequence shown here is derived from an EMBL/GenBank/DDBJ whole genome shotgun (WGS) entry which is preliminary data.</text>
</comment>
<evidence type="ECO:0000313" key="1">
    <source>
        <dbReference type="EMBL" id="KAI8571789.1"/>
    </source>
</evidence>
<accession>A0ACC0Q2V9</accession>
<organism evidence="1 2">
    <name type="scientific">Rhododendron molle</name>
    <name type="common">Chinese azalea</name>
    <name type="synonym">Azalea mollis</name>
    <dbReference type="NCBI Taxonomy" id="49168"/>
    <lineage>
        <taxon>Eukaryota</taxon>
        <taxon>Viridiplantae</taxon>
        <taxon>Streptophyta</taxon>
        <taxon>Embryophyta</taxon>
        <taxon>Tracheophyta</taxon>
        <taxon>Spermatophyta</taxon>
        <taxon>Magnoliopsida</taxon>
        <taxon>eudicotyledons</taxon>
        <taxon>Gunneridae</taxon>
        <taxon>Pentapetalae</taxon>
        <taxon>asterids</taxon>
        <taxon>Ericales</taxon>
        <taxon>Ericaceae</taxon>
        <taxon>Ericoideae</taxon>
        <taxon>Rhodoreae</taxon>
        <taxon>Rhododendron</taxon>
    </lineage>
</organism>
<gene>
    <name evidence="1" type="ORF">RHMOL_Rhmol01G0146200</name>
</gene>
<sequence>MNLGGEPGGSGTDLSPSSTVNLNLGGRGRGSSVGGVVDGSREGVARFQVTICVMYRGWSTPMIGDGFTEDIQLGLQFVLPSPELVNVSN</sequence>
<keyword evidence="2" id="KW-1185">Reference proteome</keyword>
<proteinExistence type="predicted"/>
<name>A0ACC0Q2V9_RHOML</name>
<reference evidence="1" key="1">
    <citation type="submission" date="2022-02" db="EMBL/GenBank/DDBJ databases">
        <title>Plant Genome Project.</title>
        <authorList>
            <person name="Zhang R.-G."/>
        </authorList>
    </citation>
    <scope>NUCLEOTIDE SEQUENCE</scope>
    <source>
        <strain evidence="1">AT1</strain>
    </source>
</reference>
<dbReference type="Proteomes" id="UP001062846">
    <property type="component" value="Chromosome 1"/>
</dbReference>
<dbReference type="EMBL" id="CM046388">
    <property type="protein sequence ID" value="KAI8571789.1"/>
    <property type="molecule type" value="Genomic_DNA"/>
</dbReference>
<protein>
    <submittedName>
        <fullName evidence="1">Uncharacterized protein</fullName>
    </submittedName>
</protein>
<evidence type="ECO:0000313" key="2">
    <source>
        <dbReference type="Proteomes" id="UP001062846"/>
    </source>
</evidence>